<dbReference type="InterPro" id="IPR003768">
    <property type="entry name" value="ScpA"/>
</dbReference>
<proteinExistence type="inferred from homology"/>
<evidence type="ECO:0000313" key="4">
    <source>
        <dbReference type="EMBL" id="PFH02815.1"/>
    </source>
</evidence>
<keyword evidence="3" id="KW-0963">Cytoplasm</keyword>
<dbReference type="Pfam" id="PF02616">
    <property type="entry name" value="SMC_ScpA"/>
    <property type="match status" value="1"/>
</dbReference>
<sequence length="264" mass="31195">MESVLSKACTIKIQNFEGPFDLLFHLIEKNQINIYDIPIHEITDQYMDYLFAMQELDLEIASEFLVMAATLLHIKSKLLLPSPKREKEEDEPDPREELVLKLIEYKKYKRFTEILKTREKECEKYFYRGPEDIDIKCEDEPLELSYDELKRVYVELIERNERKMNKNTGKMTQIVQHEKVTLRSKIRDIIRTLLKKPIFKFSELFSPKTRSRLEIVTGFLAILELAKLKKITLIQPKPFADITVCKCEDTNLEDIDDENVAAEN</sequence>
<dbReference type="GO" id="GO:0005737">
    <property type="term" value="C:cytoplasm"/>
    <property type="evidence" value="ECO:0007669"/>
    <property type="project" value="UniProtKB-SubCell"/>
</dbReference>
<dbReference type="InterPro" id="IPR023093">
    <property type="entry name" value="ScpA-like_C"/>
</dbReference>
<keyword evidence="1 3" id="KW-0159">Chromosome partition</keyword>
<dbReference type="Gene3D" id="1.10.10.580">
    <property type="entry name" value="Structural maintenance of chromosome 1. Chain E"/>
    <property type="match status" value="1"/>
</dbReference>
<comment type="caution">
    <text evidence="4">The sequence shown here is derived from an EMBL/GenBank/DDBJ whole genome shotgun (WGS) entry which is preliminary data.</text>
</comment>
<dbReference type="GeneID" id="35803924"/>
<dbReference type="Gene3D" id="6.10.250.2410">
    <property type="match status" value="1"/>
</dbReference>
<dbReference type="GO" id="GO:0051301">
    <property type="term" value="P:cell division"/>
    <property type="evidence" value="ECO:0007669"/>
    <property type="project" value="UniProtKB-KW"/>
</dbReference>
<keyword evidence="3" id="KW-0131">Cell cycle</keyword>
<comment type="subunit">
    <text evidence="3">Component of a cohesin-like complex composed of ScpA, ScpB and the Smc homodimer, in which ScpA and ScpB bind to the head domain of Smc. The presence of the three proteins is required for the association of the complex with DNA.</text>
</comment>
<evidence type="ECO:0000256" key="3">
    <source>
        <dbReference type="HAMAP-Rule" id="MF_01805"/>
    </source>
</evidence>
<comment type="function">
    <text evidence="3">Participates in chromosomal partition during cell division. May act via the formation of a condensin-like complex containing Smc and ScpB that pull DNA away from mid-cell into both cell halves.</text>
</comment>
<evidence type="ECO:0000256" key="2">
    <source>
        <dbReference type="ARBA" id="ARBA00044777"/>
    </source>
</evidence>
<gene>
    <name evidence="3" type="primary">scpA</name>
    <name evidence="4" type="ORF">M972_111603</name>
</gene>
<dbReference type="HAMAP" id="MF_01805">
    <property type="entry name" value="ScpA"/>
    <property type="match status" value="1"/>
</dbReference>
<dbReference type="GO" id="GO:0006260">
    <property type="term" value="P:DNA replication"/>
    <property type="evidence" value="ECO:0007669"/>
    <property type="project" value="UniProtKB-UniRule"/>
</dbReference>
<dbReference type="EMBL" id="PDBW01000001">
    <property type="protein sequence ID" value="PFH02815.1"/>
    <property type="molecule type" value="Genomic_DNA"/>
</dbReference>
<dbReference type="AlphaFoldDB" id="A0AB36TJ09"/>
<dbReference type="PANTHER" id="PTHR33969:SF2">
    <property type="entry name" value="SEGREGATION AND CONDENSATION PROTEIN A"/>
    <property type="match status" value="1"/>
</dbReference>
<name>A0AB36TJ09_ACETH</name>
<evidence type="ECO:0000313" key="5">
    <source>
        <dbReference type="Proteomes" id="UP000223596"/>
    </source>
</evidence>
<dbReference type="GO" id="GO:0007059">
    <property type="term" value="P:chromosome segregation"/>
    <property type="evidence" value="ECO:0007669"/>
    <property type="project" value="UniProtKB-UniRule"/>
</dbReference>
<dbReference type="RefSeq" id="WP_003516164.1">
    <property type="nucleotide sequence ID" value="NZ_CP013828.1"/>
</dbReference>
<evidence type="ECO:0000256" key="1">
    <source>
        <dbReference type="ARBA" id="ARBA00022829"/>
    </source>
</evidence>
<keyword evidence="3" id="KW-0132">Cell division</keyword>
<comment type="similarity">
    <text evidence="3">Belongs to the ScpA family.</text>
</comment>
<organism evidence="4 5">
    <name type="scientific">Acetivibrio thermocellus AD2</name>
    <dbReference type="NCBI Taxonomy" id="1138384"/>
    <lineage>
        <taxon>Bacteria</taxon>
        <taxon>Bacillati</taxon>
        <taxon>Bacillota</taxon>
        <taxon>Clostridia</taxon>
        <taxon>Eubacteriales</taxon>
        <taxon>Oscillospiraceae</taxon>
        <taxon>Acetivibrio</taxon>
    </lineage>
</organism>
<dbReference type="Proteomes" id="UP000223596">
    <property type="component" value="Unassembled WGS sequence"/>
</dbReference>
<dbReference type="PANTHER" id="PTHR33969">
    <property type="entry name" value="SEGREGATION AND CONDENSATION PROTEIN A"/>
    <property type="match status" value="1"/>
</dbReference>
<reference evidence="4 5" key="1">
    <citation type="submission" date="2017-09" db="EMBL/GenBank/DDBJ databases">
        <title>Evaluation of Pacific Biosciences Sequencing Technology to Finishing C. thermocellum Genome Sequences.</title>
        <authorList>
            <person name="Brown S."/>
        </authorList>
    </citation>
    <scope>NUCLEOTIDE SEQUENCE [LARGE SCALE GENOMIC DNA]</scope>
    <source>
        <strain evidence="4 5">AD2</strain>
    </source>
</reference>
<protein>
    <recommendedName>
        <fullName evidence="2 3">Segregation and condensation protein A</fullName>
    </recommendedName>
</protein>
<comment type="subcellular location">
    <subcellularLocation>
        <location evidence="3">Cytoplasm</location>
    </subcellularLocation>
    <text evidence="3">Associated with two foci at the outer edges of the nucleoid region in young cells, and at four foci within both cell halves in older cells.</text>
</comment>
<accession>A0AB36TJ09</accession>